<sequence length="466" mass="50591">MGYHVPKPFTVPGPRALAIVRSAVETGSFDDGKKQPERTAAAKCNAYGYLDRDRKQASLWYPTDKARQMLEWLDGPRVKPEDDEGAAVSVPAVAADHAVAERIDASGLVATVERARALLDEGDVIRARIVAAGAYAQAKTEATFAEKFGATEALCAKARRLQGDALLIEARAKMAIAAEWDAAQAAGLVSKGGRPKAVSEGNGLTHDDTGLSRKEILEARRMADAERGAPGIVERAIAARIAAGLEPSKANLRAAIGTASATKEERGKNLYQTPPEAIHTLLALERFKLWILEPACGKGAISRHLEAEGFGVILSDLVDYGTADQEGVVQDVCDFLQTERNEAEPDIITNPPYGEVLNAFVAHALRVHRPQKMALLLNLNFLAGFDDPDRNFAMDESPPARIHVFKRRLPMMHREGWDGNEASSRMNTAWFVWEKQPDGTYGSQTVISRVDWQDHLPADAAESEAA</sequence>
<evidence type="ECO:0000313" key="1">
    <source>
        <dbReference type="EMBL" id="WGI68647.1"/>
    </source>
</evidence>
<evidence type="ECO:0000313" key="2">
    <source>
        <dbReference type="Proteomes" id="UP001227095"/>
    </source>
</evidence>
<keyword evidence="1" id="KW-0808">Transferase</keyword>
<dbReference type="Proteomes" id="UP001227095">
    <property type="component" value="Chromosome"/>
</dbReference>
<dbReference type="InterPro" id="IPR029063">
    <property type="entry name" value="SAM-dependent_MTases_sf"/>
</dbReference>
<keyword evidence="2" id="KW-1185">Reference proteome</keyword>
<name>A0ABY8M270_9HYPH</name>
<gene>
    <name evidence="1" type="ORF">QEO92_00670</name>
</gene>
<dbReference type="InterPro" id="IPR002052">
    <property type="entry name" value="DNA_methylase_N6_adenine_CS"/>
</dbReference>
<dbReference type="SUPFAM" id="SSF53335">
    <property type="entry name" value="S-adenosyl-L-methionine-dependent methyltransferases"/>
    <property type="match status" value="1"/>
</dbReference>
<keyword evidence="1" id="KW-0489">Methyltransferase</keyword>
<dbReference type="PROSITE" id="PS00092">
    <property type="entry name" value="N6_MTASE"/>
    <property type="match status" value="1"/>
</dbReference>
<dbReference type="GO" id="GO:0008168">
    <property type="term" value="F:methyltransferase activity"/>
    <property type="evidence" value="ECO:0007669"/>
    <property type="project" value="UniProtKB-KW"/>
</dbReference>
<organism evidence="1 2">
    <name type="scientific">Neorhizobium petrolearium</name>
    <dbReference type="NCBI Taxonomy" id="515361"/>
    <lineage>
        <taxon>Bacteria</taxon>
        <taxon>Pseudomonadati</taxon>
        <taxon>Pseudomonadota</taxon>
        <taxon>Alphaproteobacteria</taxon>
        <taxon>Hyphomicrobiales</taxon>
        <taxon>Rhizobiaceae</taxon>
        <taxon>Rhizobium/Agrobacterium group</taxon>
        <taxon>Neorhizobium</taxon>
    </lineage>
</organism>
<protein>
    <submittedName>
        <fullName evidence="1">SAM-dependent methyltransferase</fullName>
    </submittedName>
</protein>
<dbReference type="EMBL" id="CP123000">
    <property type="protein sequence ID" value="WGI68647.1"/>
    <property type="molecule type" value="Genomic_DNA"/>
</dbReference>
<dbReference type="RefSeq" id="WP_227701808.1">
    <property type="nucleotide sequence ID" value="NZ_CP123000.1"/>
</dbReference>
<accession>A0ABY8M270</accession>
<proteinExistence type="predicted"/>
<reference evidence="1 2" key="1">
    <citation type="submission" date="2023-04" db="EMBL/GenBank/DDBJ databases">
        <title>Neorhizobium petrolearium OS53, complete genome.</title>
        <authorList>
            <person name="Yu T."/>
        </authorList>
    </citation>
    <scope>NUCLEOTIDE SEQUENCE [LARGE SCALE GENOMIC DNA]</scope>
    <source>
        <strain evidence="1 2">OS53</strain>
    </source>
</reference>
<dbReference type="GO" id="GO:0032259">
    <property type="term" value="P:methylation"/>
    <property type="evidence" value="ECO:0007669"/>
    <property type="project" value="UniProtKB-KW"/>
</dbReference>